<keyword evidence="3" id="KW-0645">Protease</keyword>
<dbReference type="InterPro" id="IPR016047">
    <property type="entry name" value="M23ase_b-sheet_dom"/>
</dbReference>
<gene>
    <name evidence="11" type="ORF">SAMN04488056_1051</name>
</gene>
<dbReference type="Pfam" id="PF19425">
    <property type="entry name" value="Csd3_N2"/>
    <property type="match status" value="1"/>
</dbReference>
<organism evidence="11 12">
    <name type="scientific">Cohaesibacter marisflavi</name>
    <dbReference type="NCBI Taxonomy" id="655353"/>
    <lineage>
        <taxon>Bacteria</taxon>
        <taxon>Pseudomonadati</taxon>
        <taxon>Pseudomonadota</taxon>
        <taxon>Alphaproteobacteria</taxon>
        <taxon>Hyphomicrobiales</taxon>
        <taxon>Cohaesibacteraceae</taxon>
    </lineage>
</organism>
<evidence type="ECO:0000256" key="1">
    <source>
        <dbReference type="ARBA" id="ARBA00001947"/>
    </source>
</evidence>
<evidence type="ECO:0000313" key="12">
    <source>
        <dbReference type="Proteomes" id="UP000199236"/>
    </source>
</evidence>
<keyword evidence="8" id="KW-0472">Membrane</keyword>
<dbReference type="InterPro" id="IPR045834">
    <property type="entry name" value="Csd3_N2"/>
</dbReference>
<dbReference type="GO" id="GO:0006508">
    <property type="term" value="P:proteolysis"/>
    <property type="evidence" value="ECO:0007669"/>
    <property type="project" value="UniProtKB-KW"/>
</dbReference>
<dbReference type="OrthoDB" id="9805070at2"/>
<keyword evidence="8" id="KW-0812">Transmembrane</keyword>
<evidence type="ECO:0000256" key="5">
    <source>
        <dbReference type="ARBA" id="ARBA00022801"/>
    </source>
</evidence>
<keyword evidence="6" id="KW-0862">Zinc</keyword>
<dbReference type="Pfam" id="PF01551">
    <property type="entry name" value="Peptidase_M23"/>
    <property type="match status" value="1"/>
</dbReference>
<keyword evidence="7" id="KW-0482">Metalloprotease</keyword>
<keyword evidence="5 11" id="KW-0378">Hydrolase</keyword>
<reference evidence="11 12" key="1">
    <citation type="submission" date="2016-10" db="EMBL/GenBank/DDBJ databases">
        <authorList>
            <person name="de Groot N.N."/>
        </authorList>
    </citation>
    <scope>NUCLEOTIDE SEQUENCE [LARGE SCALE GENOMIC DNA]</scope>
    <source>
        <strain evidence="11 12">CGMCC 1.9157</strain>
    </source>
</reference>
<dbReference type="Proteomes" id="UP000199236">
    <property type="component" value="Unassembled WGS sequence"/>
</dbReference>
<dbReference type="STRING" id="655353.SAMN04488056_1051"/>
<evidence type="ECO:0000256" key="6">
    <source>
        <dbReference type="ARBA" id="ARBA00022833"/>
    </source>
</evidence>
<evidence type="ECO:0000259" key="9">
    <source>
        <dbReference type="Pfam" id="PF01551"/>
    </source>
</evidence>
<dbReference type="Gene3D" id="3.10.450.350">
    <property type="match status" value="1"/>
</dbReference>
<dbReference type="PANTHER" id="PTHR21666:SF288">
    <property type="entry name" value="CELL DIVISION PROTEIN YTFB"/>
    <property type="match status" value="1"/>
</dbReference>
<dbReference type="InterPro" id="IPR050570">
    <property type="entry name" value="Cell_wall_metabolism_enzyme"/>
</dbReference>
<keyword evidence="12" id="KW-1185">Reference proteome</keyword>
<dbReference type="GO" id="GO:0046872">
    <property type="term" value="F:metal ion binding"/>
    <property type="evidence" value="ECO:0007669"/>
    <property type="project" value="UniProtKB-KW"/>
</dbReference>
<accession>A0A1I5GIX1</accession>
<feature type="transmembrane region" description="Helical" evidence="8">
    <location>
        <begin position="56"/>
        <end position="79"/>
    </location>
</feature>
<evidence type="ECO:0000259" key="10">
    <source>
        <dbReference type="Pfam" id="PF19425"/>
    </source>
</evidence>
<comment type="subcellular location">
    <subcellularLocation>
        <location evidence="2">Cell envelope</location>
    </subcellularLocation>
</comment>
<feature type="domain" description="Csd3-like second N-terminal" evidence="10">
    <location>
        <begin position="412"/>
        <end position="513"/>
    </location>
</feature>
<protein>
    <submittedName>
        <fullName evidence="11">Murein DD-endopeptidase MepM and murein hydrolase activator NlpD, contain LysM domain</fullName>
    </submittedName>
</protein>
<evidence type="ECO:0000256" key="2">
    <source>
        <dbReference type="ARBA" id="ARBA00004196"/>
    </source>
</evidence>
<sequence>MSTTSLPQAPYQKAPQKRLQASERLSSKISLGQMPALLSPSARLNPPDRRTLNIRWLVGTVLTGCTSIFLMGGALVAGIQSQDKMTEQAFYQQTEQDRELAPGELITAGTKGNRLSRSIRPVSHRREIQVSTISTLGDENLVTTKPFMLISASLETKKSLNVNFPAFDPVRIFSSSAEKKPQTSNLQDDQLYSANVEGEMRLRSEPLNLVSNYKLDAGRPSNFEIRRLVDQSALFLSADNDPTEPAFGVIDPGRFEFPATSVDVMAPSYIRIVPENMSSITKTELNGQGTETEEKIVVAVQGDTVRNLLLENEATEEEAANLADLFANKAGIEALSNNQRMRIVYQLVHDGIRERKPLRISLYLGEEHQITVARSDQGTFQVADEPVESTLSLSAAAENLTNLQSGPRLSVYESVYQTALNNGIAPEMIDEMIKIMSFDVDFNAKVKPGDSLQLFHSVPEDGDAEKAEIMFIEIQLNGETKRYYRYRTQDDGIVDYYDENGRSAKKFLMRKPAPGAKFRSPFGWRRHPILKIMRLHKGVDWSAPRGTPILASGNGRLITRKWSSGYGKFIQIQHTNGYATGYAHMTRFEPGLEVGDYVHQGQIIGYVGSTGLSTGPHLHYEVTVNGRHVDPMRIRLPRGRTLSGDMLASFTQERERINDLLGKPSEVQVAQNDTD</sequence>
<keyword evidence="8" id="KW-1133">Transmembrane helix</keyword>
<evidence type="ECO:0000256" key="8">
    <source>
        <dbReference type="SAM" id="Phobius"/>
    </source>
</evidence>
<keyword evidence="4" id="KW-0479">Metal-binding</keyword>
<feature type="domain" description="M23ase beta-sheet core" evidence="9">
    <location>
        <begin position="535"/>
        <end position="631"/>
    </location>
</feature>
<dbReference type="Gene3D" id="2.70.70.10">
    <property type="entry name" value="Glucose Permease (Domain IIA)"/>
    <property type="match status" value="1"/>
</dbReference>
<proteinExistence type="predicted"/>
<dbReference type="AlphaFoldDB" id="A0A1I5GIX1"/>
<dbReference type="EMBL" id="FOVR01000005">
    <property type="protein sequence ID" value="SFO35927.1"/>
    <property type="molecule type" value="Genomic_DNA"/>
</dbReference>
<dbReference type="GO" id="GO:0004222">
    <property type="term" value="F:metalloendopeptidase activity"/>
    <property type="evidence" value="ECO:0007669"/>
    <property type="project" value="TreeGrafter"/>
</dbReference>
<evidence type="ECO:0000256" key="4">
    <source>
        <dbReference type="ARBA" id="ARBA00022723"/>
    </source>
</evidence>
<evidence type="ECO:0000313" key="11">
    <source>
        <dbReference type="EMBL" id="SFO35927.1"/>
    </source>
</evidence>
<dbReference type="SUPFAM" id="SSF51261">
    <property type="entry name" value="Duplicated hybrid motif"/>
    <property type="match status" value="1"/>
</dbReference>
<dbReference type="GO" id="GO:0030313">
    <property type="term" value="C:cell envelope"/>
    <property type="evidence" value="ECO:0007669"/>
    <property type="project" value="UniProtKB-SubCell"/>
</dbReference>
<dbReference type="InterPro" id="IPR011055">
    <property type="entry name" value="Dup_hybrid_motif"/>
</dbReference>
<comment type="cofactor">
    <cofactor evidence="1">
        <name>Zn(2+)</name>
        <dbReference type="ChEBI" id="CHEBI:29105"/>
    </cofactor>
</comment>
<evidence type="ECO:0000256" key="3">
    <source>
        <dbReference type="ARBA" id="ARBA00022670"/>
    </source>
</evidence>
<name>A0A1I5GIX1_9HYPH</name>
<dbReference type="PANTHER" id="PTHR21666">
    <property type="entry name" value="PEPTIDASE-RELATED"/>
    <property type="match status" value="1"/>
</dbReference>
<evidence type="ECO:0000256" key="7">
    <source>
        <dbReference type="ARBA" id="ARBA00023049"/>
    </source>
</evidence>
<dbReference type="CDD" id="cd12797">
    <property type="entry name" value="M23_peptidase"/>
    <property type="match status" value="1"/>
</dbReference>